<feature type="compositionally biased region" description="Polar residues" evidence="1">
    <location>
        <begin position="639"/>
        <end position="650"/>
    </location>
</feature>
<sequence>MTNSTHFSHSPSLSNLTPTLHKSRPLSTFSLDLALSTQVFLSHCGLPLSMPRSFDTASSTINLTPSNSDVQTYRDHPAMNDTITINVPAEVAAEWIAKGVGVPAVDPNVKQLSDFEGKWLNNIKPTPDTAAKESKTTIEKDMFTTSKNGGKAKKDLFDNPYKETDMYKKVDAGDAAWDIPPKPNFIYFDPHLDGTSPKVAPIKPKLKTSTVRKTGNSFDLGRAIKAFRPQATELRSTKLAKVPPAKSSIGKLSISTLDIDHTVEAFRAHLNENRFASYSDFDSALDSLHARLLQDTSADLVEDTSKMLASAKNTIDSNPTGQNCGKAGHFTSKCTEDLMWLNVGEMCGEASHMPIDNHRYPTVFNSNESMVAMASEENSDKNIPTSITVCKGCWDGCDSCCPEFKDDVVNHQVCPGIYNCRGCDVCNTQIESHCGTPTPKQSIDEARGKQSNYRDLPWISFTETDFYNKTPAAKQGELNAPDSTLRKAFATLGLQDKESVTFNRLNDQFRERLFENPQAVVEYGRAYSIILRHQDESGKWNDVSITNNKTSATTDGEGAKDKKRERVFWDKSVLNVSTNIQDDDMPTGWGNTGLQNTDDGESVKAMKSRPWRFVVENDQSSIGSTRSSEPNKPSRWETSESGSASIQFSSDLASRPSSVHGYFPPYGPRATTGAESISGSAFRKRAISRSSLSDSIWGEIVSKDLAVTYWATVESAGKKINIPIDGKNVAGLEKTVIDAGMKKVWKWVTEKNLGDKINLQDAYDLAKEMYAMDQDHEEHARDKAVHERTFRADTSLPPSVCGGWGPLHAVS</sequence>
<evidence type="ECO:0000313" key="2">
    <source>
        <dbReference type="EMBL" id="KAF2800424.1"/>
    </source>
</evidence>
<dbReference type="EMBL" id="MU001748">
    <property type="protein sequence ID" value="KAF2800424.1"/>
    <property type="molecule type" value="Genomic_DNA"/>
</dbReference>
<gene>
    <name evidence="2" type="ORF">K505DRAFT_7945</name>
</gene>
<reference evidence="2" key="1">
    <citation type="journal article" date="2020" name="Stud. Mycol.">
        <title>101 Dothideomycetes genomes: a test case for predicting lifestyles and emergence of pathogens.</title>
        <authorList>
            <person name="Haridas S."/>
            <person name="Albert R."/>
            <person name="Binder M."/>
            <person name="Bloem J."/>
            <person name="Labutti K."/>
            <person name="Salamov A."/>
            <person name="Andreopoulos B."/>
            <person name="Baker S."/>
            <person name="Barry K."/>
            <person name="Bills G."/>
            <person name="Bluhm B."/>
            <person name="Cannon C."/>
            <person name="Castanera R."/>
            <person name="Culley D."/>
            <person name="Daum C."/>
            <person name="Ezra D."/>
            <person name="Gonzalez J."/>
            <person name="Henrissat B."/>
            <person name="Kuo A."/>
            <person name="Liang C."/>
            <person name="Lipzen A."/>
            <person name="Lutzoni F."/>
            <person name="Magnuson J."/>
            <person name="Mondo S."/>
            <person name="Nolan M."/>
            <person name="Ohm R."/>
            <person name="Pangilinan J."/>
            <person name="Park H.-J."/>
            <person name="Ramirez L."/>
            <person name="Alfaro M."/>
            <person name="Sun H."/>
            <person name="Tritt A."/>
            <person name="Yoshinaga Y."/>
            <person name="Zwiers L.-H."/>
            <person name="Turgeon B."/>
            <person name="Goodwin S."/>
            <person name="Spatafora J."/>
            <person name="Crous P."/>
            <person name="Grigoriev I."/>
        </authorList>
    </citation>
    <scope>NUCLEOTIDE SEQUENCE</scope>
    <source>
        <strain evidence="2">CBS 109.77</strain>
    </source>
</reference>
<dbReference type="OrthoDB" id="3695698at2759"/>
<feature type="compositionally biased region" description="Polar residues" evidence="1">
    <location>
        <begin position="617"/>
        <end position="631"/>
    </location>
</feature>
<accession>A0A6A6XXF2</accession>
<organism evidence="2 3">
    <name type="scientific">Melanomma pulvis-pyrius CBS 109.77</name>
    <dbReference type="NCBI Taxonomy" id="1314802"/>
    <lineage>
        <taxon>Eukaryota</taxon>
        <taxon>Fungi</taxon>
        <taxon>Dikarya</taxon>
        <taxon>Ascomycota</taxon>
        <taxon>Pezizomycotina</taxon>
        <taxon>Dothideomycetes</taxon>
        <taxon>Pleosporomycetidae</taxon>
        <taxon>Pleosporales</taxon>
        <taxon>Melanommataceae</taxon>
        <taxon>Melanomma</taxon>
    </lineage>
</organism>
<keyword evidence="3" id="KW-1185">Reference proteome</keyword>
<dbReference type="AlphaFoldDB" id="A0A6A6XXF2"/>
<dbReference type="Proteomes" id="UP000799757">
    <property type="component" value="Unassembled WGS sequence"/>
</dbReference>
<evidence type="ECO:0000313" key="3">
    <source>
        <dbReference type="Proteomes" id="UP000799757"/>
    </source>
</evidence>
<feature type="region of interest" description="Disordered" evidence="1">
    <location>
        <begin position="542"/>
        <end position="562"/>
    </location>
</feature>
<proteinExistence type="predicted"/>
<feature type="compositionally biased region" description="Polar residues" evidence="1">
    <location>
        <begin position="543"/>
        <end position="554"/>
    </location>
</feature>
<evidence type="ECO:0000256" key="1">
    <source>
        <dbReference type="SAM" id="MobiDB-lite"/>
    </source>
</evidence>
<name>A0A6A6XXF2_9PLEO</name>
<protein>
    <submittedName>
        <fullName evidence="2">Uncharacterized protein</fullName>
    </submittedName>
</protein>
<feature type="region of interest" description="Disordered" evidence="1">
    <location>
        <begin position="579"/>
        <end position="650"/>
    </location>
</feature>